<accession>A0ABV3ZB41</accession>
<organism evidence="5 6">
    <name type="scientific">Danxiaibacter flavus</name>
    <dbReference type="NCBI Taxonomy" id="3049108"/>
    <lineage>
        <taxon>Bacteria</taxon>
        <taxon>Pseudomonadati</taxon>
        <taxon>Bacteroidota</taxon>
        <taxon>Chitinophagia</taxon>
        <taxon>Chitinophagales</taxon>
        <taxon>Chitinophagaceae</taxon>
        <taxon>Danxiaibacter</taxon>
    </lineage>
</organism>
<reference evidence="5 6" key="1">
    <citation type="submission" date="2023-07" db="EMBL/GenBank/DDBJ databases">
        <authorList>
            <person name="Lian W.-H."/>
        </authorList>
    </citation>
    <scope>NUCLEOTIDE SEQUENCE [LARGE SCALE GENOMIC DNA]</scope>
    <source>
        <strain evidence="5 6">SYSU DXS3180</strain>
    </source>
</reference>
<protein>
    <submittedName>
        <fullName evidence="5">AraC family transcriptional regulator</fullName>
    </submittedName>
</protein>
<dbReference type="SMART" id="SM00342">
    <property type="entry name" value="HTH_ARAC"/>
    <property type="match status" value="1"/>
</dbReference>
<name>A0ABV3ZB41_9BACT</name>
<evidence type="ECO:0000256" key="1">
    <source>
        <dbReference type="ARBA" id="ARBA00023015"/>
    </source>
</evidence>
<dbReference type="EMBL" id="JAULBC010000001">
    <property type="protein sequence ID" value="MEX6686825.1"/>
    <property type="molecule type" value="Genomic_DNA"/>
</dbReference>
<dbReference type="InterPro" id="IPR018060">
    <property type="entry name" value="HTH_AraC"/>
</dbReference>
<dbReference type="PROSITE" id="PS00041">
    <property type="entry name" value="HTH_ARAC_FAMILY_1"/>
    <property type="match status" value="1"/>
</dbReference>
<dbReference type="PANTHER" id="PTHR43280:SF28">
    <property type="entry name" value="HTH-TYPE TRANSCRIPTIONAL ACTIVATOR RHAS"/>
    <property type="match status" value="1"/>
</dbReference>
<keyword evidence="2" id="KW-0238">DNA-binding</keyword>
<dbReference type="Proteomes" id="UP001560573">
    <property type="component" value="Unassembled WGS sequence"/>
</dbReference>
<dbReference type="SUPFAM" id="SSF46689">
    <property type="entry name" value="Homeodomain-like"/>
    <property type="match status" value="2"/>
</dbReference>
<comment type="caution">
    <text evidence="5">The sequence shown here is derived from an EMBL/GenBank/DDBJ whole genome shotgun (WGS) entry which is preliminary data.</text>
</comment>
<dbReference type="PROSITE" id="PS01124">
    <property type="entry name" value="HTH_ARAC_FAMILY_2"/>
    <property type="match status" value="1"/>
</dbReference>
<dbReference type="InterPro" id="IPR018062">
    <property type="entry name" value="HTH_AraC-typ_CS"/>
</dbReference>
<gene>
    <name evidence="5" type="ORF">QTN47_04930</name>
</gene>
<dbReference type="InterPro" id="IPR037923">
    <property type="entry name" value="HTH-like"/>
</dbReference>
<dbReference type="RefSeq" id="WP_369328222.1">
    <property type="nucleotide sequence ID" value="NZ_JAULBC010000001.1"/>
</dbReference>
<keyword evidence="6" id="KW-1185">Reference proteome</keyword>
<evidence type="ECO:0000256" key="3">
    <source>
        <dbReference type="ARBA" id="ARBA00023163"/>
    </source>
</evidence>
<sequence>MSRRILKHSFTLLNVDHVQLNTKWNYKNVISPYFRLYLIDEGTGYVYNEKETWLLEPGYMYIIPSFTLCNLKCPAYMSQYFIHFFEDSPDGISLFHNNRTIIKIKAADMDITNYKRLLQINPFRKINRSDNPKVYEKNIFYKEYEELNNMQSDSAFLETQGIILQLLSRFLSSKMFLHKDVSAIPSKVVNLIGFIQLNLNRRLTVTNLAEKVNLHPDYFSRLFLQLTGERPLSYIHSKRIERAQYLITISDMPLAQIAEETGFDNLPYFSKVFKKKTSLTPGQYKQQNYSVNML</sequence>
<evidence type="ECO:0000259" key="4">
    <source>
        <dbReference type="PROSITE" id="PS01124"/>
    </source>
</evidence>
<evidence type="ECO:0000313" key="5">
    <source>
        <dbReference type="EMBL" id="MEX6686825.1"/>
    </source>
</evidence>
<evidence type="ECO:0000313" key="6">
    <source>
        <dbReference type="Proteomes" id="UP001560573"/>
    </source>
</evidence>
<dbReference type="PRINTS" id="PR00032">
    <property type="entry name" value="HTHARAC"/>
</dbReference>
<dbReference type="SUPFAM" id="SSF51215">
    <property type="entry name" value="Regulatory protein AraC"/>
    <property type="match status" value="1"/>
</dbReference>
<dbReference type="PANTHER" id="PTHR43280">
    <property type="entry name" value="ARAC-FAMILY TRANSCRIPTIONAL REGULATOR"/>
    <property type="match status" value="1"/>
</dbReference>
<dbReference type="InterPro" id="IPR020449">
    <property type="entry name" value="Tscrpt_reg_AraC-type_HTH"/>
</dbReference>
<feature type="domain" description="HTH araC/xylS-type" evidence="4">
    <location>
        <begin position="189"/>
        <end position="287"/>
    </location>
</feature>
<dbReference type="Pfam" id="PF12833">
    <property type="entry name" value="HTH_18"/>
    <property type="match status" value="1"/>
</dbReference>
<proteinExistence type="predicted"/>
<keyword evidence="1" id="KW-0805">Transcription regulation</keyword>
<keyword evidence="3" id="KW-0804">Transcription</keyword>
<evidence type="ECO:0000256" key="2">
    <source>
        <dbReference type="ARBA" id="ARBA00023125"/>
    </source>
</evidence>
<dbReference type="Gene3D" id="1.10.10.60">
    <property type="entry name" value="Homeodomain-like"/>
    <property type="match status" value="2"/>
</dbReference>
<dbReference type="InterPro" id="IPR009057">
    <property type="entry name" value="Homeodomain-like_sf"/>
</dbReference>